<name>A0A1H5TCC0_9BACT</name>
<dbReference type="InterPro" id="IPR009057">
    <property type="entry name" value="Homeodomain-like_sf"/>
</dbReference>
<evidence type="ECO:0000256" key="2">
    <source>
        <dbReference type="ARBA" id="ARBA00023125"/>
    </source>
</evidence>
<sequence>MAMNKHFRVAGSLAERLEENGVRVPAVLRRAGLSPDLFASGRVLLTTQELFAFWHAIGEVSEDPAIALKLGTERQAQRFHPSGIAALASETFGAAMKHLSRYKQLTCPEEIIEDVAGGEWSIRFRWTEAPDVEPLVLVEYCFAWLQTLSRHGTGTKLSPKRLEMLQPRKHVRELERHFGCEIVSNASRNAMIFLEEDAATPFLTRNAELLDLLAPQLEEQLRQSRQESDAGGFVNLVRDAIQQRLTGQRPAMEDVARALHVSTRTLQRRLQESGSSYQRVLDEARHELARYYLGNSVLELNEAAYLLGYEDANSFVRAFRGWEGVPPGHWRESQRARLAN</sequence>
<reference evidence="5 6" key="1">
    <citation type="submission" date="2016-10" db="EMBL/GenBank/DDBJ databases">
        <authorList>
            <person name="de Groot N.N."/>
        </authorList>
    </citation>
    <scope>NUCLEOTIDE SEQUENCE [LARGE SCALE GENOMIC DNA]</scope>
    <source>
        <strain evidence="5 6">DSM 22489</strain>
    </source>
</reference>
<proteinExistence type="predicted"/>
<organism evidence="5 6">
    <name type="scientific">Bryocella elongata</name>
    <dbReference type="NCBI Taxonomy" id="863522"/>
    <lineage>
        <taxon>Bacteria</taxon>
        <taxon>Pseudomonadati</taxon>
        <taxon>Acidobacteriota</taxon>
        <taxon>Terriglobia</taxon>
        <taxon>Terriglobales</taxon>
        <taxon>Acidobacteriaceae</taxon>
        <taxon>Bryocella</taxon>
    </lineage>
</organism>
<dbReference type="Proteomes" id="UP000236728">
    <property type="component" value="Unassembled WGS sequence"/>
</dbReference>
<keyword evidence="6" id="KW-1185">Reference proteome</keyword>
<dbReference type="Pfam" id="PF12625">
    <property type="entry name" value="Arabinose_bd"/>
    <property type="match status" value="1"/>
</dbReference>
<gene>
    <name evidence="5" type="ORF">SAMN05421819_0556</name>
</gene>
<dbReference type="SUPFAM" id="SSF46689">
    <property type="entry name" value="Homeodomain-like"/>
    <property type="match status" value="1"/>
</dbReference>
<dbReference type="GO" id="GO:0000976">
    <property type="term" value="F:transcription cis-regulatory region binding"/>
    <property type="evidence" value="ECO:0007669"/>
    <property type="project" value="TreeGrafter"/>
</dbReference>
<evidence type="ECO:0000313" key="6">
    <source>
        <dbReference type="Proteomes" id="UP000236728"/>
    </source>
</evidence>
<keyword evidence="2 5" id="KW-0238">DNA-binding</keyword>
<dbReference type="InterPro" id="IPR018060">
    <property type="entry name" value="HTH_AraC"/>
</dbReference>
<dbReference type="PANTHER" id="PTHR47894">
    <property type="entry name" value="HTH-TYPE TRANSCRIPTIONAL REGULATOR GADX"/>
    <property type="match status" value="1"/>
</dbReference>
<keyword evidence="3" id="KW-0804">Transcription</keyword>
<dbReference type="InterPro" id="IPR032687">
    <property type="entry name" value="AraC-type_N"/>
</dbReference>
<dbReference type="Gene3D" id="1.10.10.60">
    <property type="entry name" value="Homeodomain-like"/>
    <property type="match status" value="1"/>
</dbReference>
<dbReference type="GO" id="GO:0003700">
    <property type="term" value="F:DNA-binding transcription factor activity"/>
    <property type="evidence" value="ECO:0007669"/>
    <property type="project" value="InterPro"/>
</dbReference>
<evidence type="ECO:0000259" key="4">
    <source>
        <dbReference type="PROSITE" id="PS01124"/>
    </source>
</evidence>
<dbReference type="AlphaFoldDB" id="A0A1H5TCC0"/>
<dbReference type="EMBL" id="FNVA01000001">
    <property type="protein sequence ID" value="SEF60414.1"/>
    <property type="molecule type" value="Genomic_DNA"/>
</dbReference>
<keyword evidence="1" id="KW-0805">Transcription regulation</keyword>
<dbReference type="PROSITE" id="PS01124">
    <property type="entry name" value="HTH_ARAC_FAMILY_2"/>
    <property type="match status" value="1"/>
</dbReference>
<dbReference type="SMART" id="SM00342">
    <property type="entry name" value="HTH_ARAC"/>
    <property type="match status" value="1"/>
</dbReference>
<dbReference type="GO" id="GO:0005829">
    <property type="term" value="C:cytosol"/>
    <property type="evidence" value="ECO:0007669"/>
    <property type="project" value="TreeGrafter"/>
</dbReference>
<evidence type="ECO:0000256" key="3">
    <source>
        <dbReference type="ARBA" id="ARBA00023163"/>
    </source>
</evidence>
<dbReference type="PANTHER" id="PTHR47894:SF1">
    <property type="entry name" value="HTH-TYPE TRANSCRIPTIONAL REGULATOR VQSM"/>
    <property type="match status" value="1"/>
</dbReference>
<dbReference type="Pfam" id="PF12833">
    <property type="entry name" value="HTH_18"/>
    <property type="match status" value="1"/>
</dbReference>
<evidence type="ECO:0000256" key="1">
    <source>
        <dbReference type="ARBA" id="ARBA00023015"/>
    </source>
</evidence>
<accession>A0A1H5TCC0</accession>
<evidence type="ECO:0000313" key="5">
    <source>
        <dbReference type="EMBL" id="SEF60414.1"/>
    </source>
</evidence>
<protein>
    <submittedName>
        <fullName evidence="5">AraC-type DNA-binding protein</fullName>
    </submittedName>
</protein>
<feature type="domain" description="HTH araC/xylS-type" evidence="4">
    <location>
        <begin position="235"/>
        <end position="333"/>
    </location>
</feature>